<accession>D0ME36</accession>
<dbReference type="EMBL" id="CP001807">
    <property type="protein sequence ID" value="ACY47260.1"/>
    <property type="molecule type" value="Genomic_DNA"/>
</dbReference>
<feature type="region of interest" description="Disordered" evidence="1">
    <location>
        <begin position="399"/>
        <end position="434"/>
    </location>
</feature>
<dbReference type="KEGG" id="rmr:Rmar_0356"/>
<proteinExistence type="predicted"/>
<evidence type="ECO:0000256" key="1">
    <source>
        <dbReference type="SAM" id="MobiDB-lite"/>
    </source>
</evidence>
<evidence type="ECO:0000256" key="2">
    <source>
        <dbReference type="SAM" id="SignalP"/>
    </source>
</evidence>
<protein>
    <recommendedName>
        <fullName evidence="5">Lipoprotein</fullName>
    </recommendedName>
</protein>
<reference evidence="3 4" key="1">
    <citation type="journal article" date="2009" name="Stand. Genomic Sci.">
        <title>Complete genome sequence of Rhodothermus marinus type strain (R-10).</title>
        <authorList>
            <person name="Nolan M."/>
            <person name="Tindall B.J."/>
            <person name="Pomrenke H."/>
            <person name="Lapidus A."/>
            <person name="Copeland A."/>
            <person name="Glavina Del Rio T."/>
            <person name="Lucas S."/>
            <person name="Chen F."/>
            <person name="Tice H."/>
            <person name="Cheng J.F."/>
            <person name="Saunders E."/>
            <person name="Han C."/>
            <person name="Bruce D."/>
            <person name="Goodwin L."/>
            <person name="Chain P."/>
            <person name="Pitluck S."/>
            <person name="Ovchinikova G."/>
            <person name="Pati A."/>
            <person name="Ivanova N."/>
            <person name="Mavromatis K."/>
            <person name="Chen A."/>
            <person name="Palaniappan K."/>
            <person name="Land M."/>
            <person name="Hauser L."/>
            <person name="Chang Y.J."/>
            <person name="Jeffries C.D."/>
            <person name="Brettin T."/>
            <person name="Goker M."/>
            <person name="Bristow J."/>
            <person name="Eisen J.A."/>
            <person name="Markowitz V."/>
            <person name="Hugenholtz P."/>
            <person name="Kyrpides N.C."/>
            <person name="Klenk H.P."/>
            <person name="Detter J.C."/>
        </authorList>
    </citation>
    <scope>NUCLEOTIDE SEQUENCE [LARGE SCALE GENOMIC DNA]</scope>
    <source>
        <strain evidence="4">ATCC 43812 / DSM 4252 / R-10</strain>
    </source>
</reference>
<organism evidence="3 4">
    <name type="scientific">Rhodothermus marinus (strain ATCC 43812 / DSM 4252 / R-10)</name>
    <name type="common">Rhodothermus obamensis</name>
    <dbReference type="NCBI Taxonomy" id="518766"/>
    <lineage>
        <taxon>Bacteria</taxon>
        <taxon>Pseudomonadati</taxon>
        <taxon>Rhodothermota</taxon>
        <taxon>Rhodothermia</taxon>
        <taxon>Rhodothermales</taxon>
        <taxon>Rhodothermaceae</taxon>
        <taxon>Rhodothermus</taxon>
    </lineage>
</organism>
<evidence type="ECO:0000313" key="3">
    <source>
        <dbReference type="EMBL" id="ACY47260.1"/>
    </source>
</evidence>
<feature type="chain" id="PRO_5003010838" description="Lipoprotein" evidence="2">
    <location>
        <begin position="27"/>
        <end position="1097"/>
    </location>
</feature>
<dbReference type="OrthoDB" id="9804605at2"/>
<gene>
    <name evidence="3" type="ordered locus">Rmar_0356</name>
</gene>
<dbReference type="AlphaFoldDB" id="D0ME36"/>
<dbReference type="Proteomes" id="UP000002221">
    <property type="component" value="Chromosome"/>
</dbReference>
<feature type="signal peptide" evidence="2">
    <location>
        <begin position="1"/>
        <end position="26"/>
    </location>
</feature>
<evidence type="ECO:0008006" key="5">
    <source>
        <dbReference type="Google" id="ProtNLM"/>
    </source>
</evidence>
<evidence type="ECO:0000313" key="4">
    <source>
        <dbReference type="Proteomes" id="UP000002221"/>
    </source>
</evidence>
<keyword evidence="2" id="KW-0732">Signal</keyword>
<dbReference type="eggNOG" id="COG1404">
    <property type="taxonomic scope" value="Bacteria"/>
</dbReference>
<keyword evidence="4" id="KW-1185">Reference proteome</keyword>
<dbReference type="Gene3D" id="2.60.40.10">
    <property type="entry name" value="Immunoglobulins"/>
    <property type="match status" value="1"/>
</dbReference>
<dbReference type="HOGENOM" id="CLU_276788_0_0_10"/>
<dbReference type="RefSeq" id="WP_012842872.1">
    <property type="nucleotide sequence ID" value="NC_013501.1"/>
</dbReference>
<dbReference type="STRING" id="518766.Rmar_0356"/>
<name>D0ME36_RHOM4</name>
<dbReference type="InterPro" id="IPR013783">
    <property type="entry name" value="Ig-like_fold"/>
</dbReference>
<sequence length="1097" mass="123056">MMRVSAGRFRGIVLLAGWLLAVPSLAQRTPDPNKGDPRLTQWGIMDGNRVRTLYANHGEVARWPDQPSGEWPKGSGHSYVDGVALIVSARTQDSQGRTIYPMSTNYREFIDRDPVTKLPWGWAPLPGYSNPRQSSPARSDDPSTWPTEWPDRPIEWAGYWNGYFGRGIMNADLETYFVFDDAHDFEWTQPPHRFFPCRNDTTRGGLGMEVAARGFQWTHVLAQDVIFWHYEITNECDVFYPDIFYAQYIDWGVGGTDDSGDDEGAYNTRLDLAFAWDFDGIGTPGQWGPVGVAGYAFLESPGNHTDGIDNDQDGITDERRDSGPGQLIEGQENIRAYLEQHYNLQDFERFYGPLELRPAYRAGRWWTGDENLTWVGFTDLNGNGIWDPGEPTNDDCGEDGVCPGDPGYNGADRGETDGRPTPGERNFDATDKDESDQIGLTGFEIFDVHRYELIDDEEDYRVFSRALPPLEDILLEGGRNLGMFFSSGPFPLQPGQTERFSMALLFAGHDFTDPRNMENTSLARKKETVQQIYNANYQFARPPDKPTLIAIPGDRQVTLIWDDVAERSFDPFLRENDFEGYLIYRSSEPNFNENFLITDAYGTLTYRKPIAQFDLKNGIRGLHPVAVNGVHFNLGNDTGLRHVYVDRDVQNGQTYYYAVVAYDRGYVARDENGDIVVDPEGFIRGIAPSLTTATIKTDLAGQVVSLDINTAVVTPRAPAAGYVPPEVTAFERQTIGTGSVDLQLAAPEAVQEGATYEVVFENPSLWQNAPEVHYRVQRETGEVLREGTLRAGLNELAVLEGGWVLTLDEPAGVSIDGSSLTFTDEQTTYAGIVQPASTSSVVGTARYVPLPADFEVHFTETFADTSLRLALGMRQIPTPFYIENLTTGERQPFIIVEDRPELQNGQYDHGDLIILVMGETPDSEPQMQGGRWRASWAIRFLPPDPVAEPDKPDRPPRPGTSFRFRTIKPFQTGDRIRFTIRPPAFDASKARHDLRNIYVVPNPYVATSTFEPSSVYRIGRGERRIYFMNLPPECTIRIYTLSGQHVQTLEHRGGIDNGQLAWDLTTKDGMQLAYGVYIFHVEAPGVGEYVGRFAVIK</sequence>
<dbReference type="Gene3D" id="2.60.40.4070">
    <property type="match status" value="1"/>
</dbReference>